<gene>
    <name evidence="1" type="ORF">MOMUL_28850</name>
</gene>
<keyword evidence="2" id="KW-1185">Reference proteome</keyword>
<dbReference type="Proteomes" id="UP000075670">
    <property type="component" value="Unassembled WGS sequence"/>
</dbReference>
<dbReference type="AlphaFoldDB" id="A0A151ATE6"/>
<reference evidence="1 2" key="1">
    <citation type="submission" date="2016-02" db="EMBL/GenBank/DDBJ databases">
        <title>Genome sequence of Moorella mulderi DSM 14980.</title>
        <authorList>
            <person name="Poehlein A."/>
            <person name="Daniel R."/>
        </authorList>
    </citation>
    <scope>NUCLEOTIDE SEQUENCE [LARGE SCALE GENOMIC DNA]</scope>
    <source>
        <strain evidence="1 2">DSM 14980</strain>
    </source>
</reference>
<comment type="caution">
    <text evidence="1">The sequence shown here is derived from an EMBL/GenBank/DDBJ whole genome shotgun (WGS) entry which is preliminary data.</text>
</comment>
<dbReference type="OrthoDB" id="1726229at2"/>
<sequence>MNRLDGFNVPEPNRARPNIRVIPARNPYRALTTSSGYPATFGAPVSGSYLVIRDDQENSSSWPF</sequence>
<dbReference type="RefSeq" id="WP_062285897.1">
    <property type="nucleotide sequence ID" value="NZ_LTBC01000020.1"/>
</dbReference>
<proteinExistence type="predicted"/>
<dbReference type="EMBL" id="LTBC01000020">
    <property type="protein sequence ID" value="KYH30820.1"/>
    <property type="molecule type" value="Genomic_DNA"/>
</dbReference>
<name>A0A151ATE6_9FIRM</name>
<protein>
    <submittedName>
        <fullName evidence="1">Uncharacterized protein</fullName>
    </submittedName>
</protein>
<dbReference type="PATRIC" id="fig|1122241.3.peg.3072"/>
<accession>A0A151ATE6</accession>
<evidence type="ECO:0000313" key="2">
    <source>
        <dbReference type="Proteomes" id="UP000075670"/>
    </source>
</evidence>
<organism evidence="1 2">
    <name type="scientific">Moorella mulderi DSM 14980</name>
    <dbReference type="NCBI Taxonomy" id="1122241"/>
    <lineage>
        <taxon>Bacteria</taxon>
        <taxon>Bacillati</taxon>
        <taxon>Bacillota</taxon>
        <taxon>Clostridia</taxon>
        <taxon>Neomoorellales</taxon>
        <taxon>Neomoorellaceae</taxon>
        <taxon>Neomoorella</taxon>
    </lineage>
</organism>
<evidence type="ECO:0000313" key="1">
    <source>
        <dbReference type="EMBL" id="KYH30820.1"/>
    </source>
</evidence>